<dbReference type="GO" id="GO:0046982">
    <property type="term" value="F:protein heterodimerization activity"/>
    <property type="evidence" value="ECO:0007669"/>
    <property type="project" value="InterPro"/>
</dbReference>
<dbReference type="PRINTS" id="PR00503">
    <property type="entry name" value="BROMODOMAIN"/>
</dbReference>
<evidence type="ECO:0000256" key="1">
    <source>
        <dbReference type="ARBA" id="ARBA00023117"/>
    </source>
</evidence>
<dbReference type="AlphaFoldDB" id="A0AAW2Z1N2"/>
<evidence type="ECO:0000256" key="2">
    <source>
        <dbReference type="PROSITE-ProRule" id="PRU00035"/>
    </source>
</evidence>
<dbReference type="InterPro" id="IPR037782">
    <property type="entry name" value="Spt7"/>
</dbReference>
<dbReference type="Proteomes" id="UP001431209">
    <property type="component" value="Unassembled WGS sequence"/>
</dbReference>
<dbReference type="GO" id="GO:0000124">
    <property type="term" value="C:SAGA complex"/>
    <property type="evidence" value="ECO:0007669"/>
    <property type="project" value="InterPro"/>
</dbReference>
<keyword evidence="1 2" id="KW-0103">Bromodomain</keyword>
<protein>
    <submittedName>
        <fullName evidence="4">Histone acetyltransferase</fullName>
    </submittedName>
</protein>
<gene>
    <name evidence="4" type="ORF">AKO1_014116</name>
</gene>
<evidence type="ECO:0000313" key="4">
    <source>
        <dbReference type="EMBL" id="KAL0482918.1"/>
    </source>
</evidence>
<dbReference type="Gene3D" id="1.20.920.10">
    <property type="entry name" value="Bromodomain-like"/>
    <property type="match status" value="1"/>
</dbReference>
<dbReference type="Gene3D" id="1.10.20.10">
    <property type="entry name" value="Histone, subunit A"/>
    <property type="match status" value="1"/>
</dbReference>
<organism evidence="4 5">
    <name type="scientific">Acrasis kona</name>
    <dbReference type="NCBI Taxonomy" id="1008807"/>
    <lineage>
        <taxon>Eukaryota</taxon>
        <taxon>Discoba</taxon>
        <taxon>Heterolobosea</taxon>
        <taxon>Tetramitia</taxon>
        <taxon>Eutetramitia</taxon>
        <taxon>Acrasidae</taxon>
        <taxon>Acrasis</taxon>
    </lineage>
</organism>
<dbReference type="SUPFAM" id="SSF47370">
    <property type="entry name" value="Bromodomain"/>
    <property type="match status" value="1"/>
</dbReference>
<dbReference type="GO" id="GO:0005198">
    <property type="term" value="F:structural molecule activity"/>
    <property type="evidence" value="ECO:0007669"/>
    <property type="project" value="TreeGrafter"/>
</dbReference>
<dbReference type="PANTHER" id="PTHR47343:SF1">
    <property type="entry name" value="TRANSCRIPTIONAL ACTIVATOR SPT7"/>
    <property type="match status" value="1"/>
</dbReference>
<dbReference type="PROSITE" id="PS00633">
    <property type="entry name" value="BROMODOMAIN_1"/>
    <property type="match status" value="1"/>
</dbReference>
<dbReference type="GO" id="GO:0006357">
    <property type="term" value="P:regulation of transcription by RNA polymerase II"/>
    <property type="evidence" value="ECO:0007669"/>
    <property type="project" value="TreeGrafter"/>
</dbReference>
<reference evidence="4 5" key="1">
    <citation type="submission" date="2024-03" db="EMBL/GenBank/DDBJ databases">
        <title>The Acrasis kona genome and developmental transcriptomes reveal deep origins of eukaryotic multicellular pathways.</title>
        <authorList>
            <person name="Sheikh S."/>
            <person name="Fu C.-J."/>
            <person name="Brown M.W."/>
            <person name="Baldauf S.L."/>
        </authorList>
    </citation>
    <scope>NUCLEOTIDE SEQUENCE [LARGE SCALE GENOMIC DNA]</scope>
    <source>
        <strain evidence="4 5">ATCC MYA-3509</strain>
    </source>
</reference>
<evidence type="ECO:0000259" key="3">
    <source>
        <dbReference type="PROSITE" id="PS50014"/>
    </source>
</evidence>
<dbReference type="GO" id="GO:0046695">
    <property type="term" value="C:SLIK (SAGA-like) complex"/>
    <property type="evidence" value="ECO:0007669"/>
    <property type="project" value="InterPro"/>
</dbReference>
<dbReference type="InterPro" id="IPR001487">
    <property type="entry name" value="Bromodomain"/>
</dbReference>
<dbReference type="InterPro" id="IPR009072">
    <property type="entry name" value="Histone-fold"/>
</dbReference>
<dbReference type="EMBL" id="JAOPGA020000908">
    <property type="protein sequence ID" value="KAL0482918.1"/>
    <property type="molecule type" value="Genomic_DNA"/>
</dbReference>
<dbReference type="InterPro" id="IPR036427">
    <property type="entry name" value="Bromodomain-like_sf"/>
</dbReference>
<dbReference type="SMART" id="SM00297">
    <property type="entry name" value="BROMO"/>
    <property type="match status" value="1"/>
</dbReference>
<dbReference type="PANTHER" id="PTHR47343">
    <property type="entry name" value="TRANSCRIPTIONAL ACTIVATOR SPT7"/>
    <property type="match status" value="1"/>
</dbReference>
<dbReference type="PROSITE" id="PS50014">
    <property type="entry name" value="BROMODOMAIN_2"/>
    <property type="match status" value="1"/>
</dbReference>
<proteinExistence type="predicted"/>
<name>A0AAW2Z1N2_9EUKA</name>
<evidence type="ECO:0000313" key="5">
    <source>
        <dbReference type="Proteomes" id="UP001431209"/>
    </source>
</evidence>
<feature type="domain" description="Bromo" evidence="3">
    <location>
        <begin position="107"/>
        <end position="177"/>
    </location>
</feature>
<dbReference type="InterPro" id="IPR018359">
    <property type="entry name" value="Bromodomain_CS"/>
</dbReference>
<accession>A0AAW2Z1N2</accession>
<dbReference type="Pfam" id="PF00439">
    <property type="entry name" value="Bromodomain"/>
    <property type="match status" value="1"/>
</dbReference>
<keyword evidence="5" id="KW-1185">Reference proteome</keyword>
<comment type="caution">
    <text evidence="4">The sequence shown here is derived from an EMBL/GenBank/DDBJ whole genome shotgun (WGS) entry which is preliminary data.</text>
</comment>
<sequence length="443" mass="50594">MFGGSGIDQFMDCTEFQTLELDAEILKGDDKLVGSIDQESPIYSEASIGSEDEVMNTKTKKKNKKSVERELRLLMPDYRPSRPWKPHTDEKMDLFYDNIYHVWKKVFDHEVSWPFRKPVTKKEAGDYLDVIKEPMDLSTIQKKIKNSMYNSKEDFERDLRLMFNNCRIYNTDGTSVYRKCCHELENYTDHLLRGLQQTLPTPKKENVPKTRIDPFDRDLRWNALTIKDRLPVLQRRQSELGKKIGDQMSLVVSQSSLVLESKKRRSVLAEYSPSVILVPNVQSSASCHHPIVVPVFNQDSQLTKNVAKLFALHGDHKTLSNNTNLNLSNQDEVCHYNASKTLLTPIVSLFLAHEGFSSASSTAMSVLVDLLQDHLLQFGKALNKHVSTNTNHAILSESIKSAYADVNQHDPDLCVTDLVSSINKNTQDAENKLLEIERNTQHV</sequence>